<gene>
    <name evidence="2" type="ORF">H9758_00900</name>
</gene>
<proteinExistence type="predicted"/>
<dbReference type="SUPFAM" id="SSF81606">
    <property type="entry name" value="PP2C-like"/>
    <property type="match status" value="1"/>
</dbReference>
<reference evidence="2" key="1">
    <citation type="journal article" date="2021" name="PeerJ">
        <title>Extensive microbial diversity within the chicken gut microbiome revealed by metagenomics and culture.</title>
        <authorList>
            <person name="Gilroy R."/>
            <person name="Ravi A."/>
            <person name="Getino M."/>
            <person name="Pursley I."/>
            <person name="Horton D.L."/>
            <person name="Alikhan N.F."/>
            <person name="Baker D."/>
            <person name="Gharbi K."/>
            <person name="Hall N."/>
            <person name="Watson M."/>
            <person name="Adriaenssens E.M."/>
            <person name="Foster-Nyarko E."/>
            <person name="Jarju S."/>
            <person name="Secka A."/>
            <person name="Antonio M."/>
            <person name="Oren A."/>
            <person name="Chaudhuri R.R."/>
            <person name="La Ragione R."/>
            <person name="Hildebrand F."/>
            <person name="Pallen M.J."/>
        </authorList>
    </citation>
    <scope>NUCLEOTIDE SEQUENCE</scope>
    <source>
        <strain evidence="2">ChiW19-954</strain>
    </source>
</reference>
<dbReference type="InterPro" id="IPR039248">
    <property type="entry name" value="Ptase_RsbX"/>
</dbReference>
<dbReference type="PANTHER" id="PTHR35801">
    <property type="entry name" value="PHOSPHOSERINE PHOSPHATASE RSBX"/>
    <property type="match status" value="1"/>
</dbReference>
<evidence type="ECO:0000313" key="2">
    <source>
        <dbReference type="EMBL" id="HJC33133.1"/>
    </source>
</evidence>
<sequence>MAGVSIDVAWKSLNKYEEELCGDKVEILKTEDSDILILADGMGSGVNANILATLTSRILGTMLHEGAQIESCVETIAKTLPVCKVRKVAYATFSILQIFHNGNAYLAEFDNPSCVFIRDGKIVKYPYEIREIGGKKIHEYRFAVKKNDCFVLMSDGVIYAGAGSILNLQGWTWDAMAEYTLKCTKKTLSASRLTVMLSQACEELYEEKPGDDTTVAVARVIERRVVNIFTGPPQNKADDERLMHDFMHSEGKKVVAGGTSANIAARVLGREITTKVDSRNPDVPPMAVIEGIDLVTEGVLTLGKSLKLLKKYARDEFDEEFFDELDADNGASRLAKLLIEECTELNLFVGTAINEAHKESELNFDLSMRQNLVDQLIRTAEELGKHVKVKYY</sequence>
<dbReference type="Pfam" id="PF07228">
    <property type="entry name" value="SpoIIE"/>
    <property type="match status" value="1"/>
</dbReference>
<protein>
    <submittedName>
        <fullName evidence="2">Serine/threonine-protein phosphatase</fullName>
    </submittedName>
</protein>
<accession>A0A9D2SRK3</accession>
<feature type="domain" description="PPM-type phosphatase" evidence="1">
    <location>
        <begin position="5"/>
        <end position="220"/>
    </location>
</feature>
<dbReference type="Gene3D" id="3.60.40.10">
    <property type="entry name" value="PPM-type phosphatase domain"/>
    <property type="match status" value="1"/>
</dbReference>
<dbReference type="InterPro" id="IPR001932">
    <property type="entry name" value="PPM-type_phosphatase-like_dom"/>
</dbReference>
<dbReference type="EMBL" id="DWWO01000010">
    <property type="protein sequence ID" value="HJC33133.1"/>
    <property type="molecule type" value="Genomic_DNA"/>
</dbReference>
<dbReference type="PANTHER" id="PTHR35801:SF1">
    <property type="entry name" value="PHOSPHOSERINE PHOSPHATASE RSBX"/>
    <property type="match status" value="1"/>
</dbReference>
<dbReference type="Proteomes" id="UP000823890">
    <property type="component" value="Unassembled WGS sequence"/>
</dbReference>
<evidence type="ECO:0000313" key="3">
    <source>
        <dbReference type="Proteomes" id="UP000823890"/>
    </source>
</evidence>
<reference evidence="2" key="2">
    <citation type="submission" date="2021-04" db="EMBL/GenBank/DDBJ databases">
        <authorList>
            <person name="Gilroy R."/>
        </authorList>
    </citation>
    <scope>NUCLEOTIDE SEQUENCE</scope>
    <source>
        <strain evidence="2">ChiW19-954</strain>
    </source>
</reference>
<organism evidence="2 3">
    <name type="scientific">Candidatus Mediterraneibacter faecipullorum</name>
    <dbReference type="NCBI Taxonomy" id="2838670"/>
    <lineage>
        <taxon>Bacteria</taxon>
        <taxon>Bacillati</taxon>
        <taxon>Bacillota</taxon>
        <taxon>Clostridia</taxon>
        <taxon>Lachnospirales</taxon>
        <taxon>Lachnospiraceae</taxon>
        <taxon>Mediterraneibacter</taxon>
    </lineage>
</organism>
<comment type="caution">
    <text evidence="2">The sequence shown here is derived from an EMBL/GenBank/DDBJ whole genome shotgun (WGS) entry which is preliminary data.</text>
</comment>
<evidence type="ECO:0000259" key="1">
    <source>
        <dbReference type="SMART" id="SM00331"/>
    </source>
</evidence>
<dbReference type="AlphaFoldDB" id="A0A9D2SRK3"/>
<name>A0A9D2SRK3_9FIRM</name>
<dbReference type="SMART" id="SM00331">
    <property type="entry name" value="PP2C_SIG"/>
    <property type="match status" value="1"/>
</dbReference>
<dbReference type="InterPro" id="IPR036457">
    <property type="entry name" value="PPM-type-like_dom_sf"/>
</dbReference>